<dbReference type="EMBL" id="JAFBXE010000017">
    <property type="protein sequence ID" value="MBM2414648.1"/>
    <property type="molecule type" value="Genomic_DNA"/>
</dbReference>
<evidence type="ECO:0000256" key="1">
    <source>
        <dbReference type="ARBA" id="ARBA00004141"/>
    </source>
</evidence>
<evidence type="ECO:0000313" key="9">
    <source>
        <dbReference type="EMBL" id="MBM2419319.1"/>
    </source>
</evidence>
<feature type="transmembrane region" description="Helical" evidence="6">
    <location>
        <begin position="49"/>
        <end position="68"/>
    </location>
</feature>
<dbReference type="Proteomes" id="UP000809440">
    <property type="component" value="Unassembled WGS sequence"/>
</dbReference>
<feature type="domain" description="EamA" evidence="7">
    <location>
        <begin position="159"/>
        <end position="285"/>
    </location>
</feature>
<feature type="transmembrane region" description="Helical" evidence="6">
    <location>
        <begin position="80"/>
        <end position="97"/>
    </location>
</feature>
<proteinExistence type="inferred from homology"/>
<feature type="transmembrane region" description="Helical" evidence="6">
    <location>
        <begin position="215"/>
        <end position="236"/>
    </location>
</feature>
<evidence type="ECO:0000313" key="8">
    <source>
        <dbReference type="EMBL" id="MBM2414648.1"/>
    </source>
</evidence>
<organism evidence="8 10">
    <name type="scientific">Marivita cryptomonadis</name>
    <dbReference type="NCBI Taxonomy" id="505252"/>
    <lineage>
        <taxon>Bacteria</taxon>
        <taxon>Pseudomonadati</taxon>
        <taxon>Pseudomonadota</taxon>
        <taxon>Alphaproteobacteria</taxon>
        <taxon>Rhodobacterales</taxon>
        <taxon>Roseobacteraceae</taxon>
        <taxon>Marivita</taxon>
    </lineage>
</organism>
<comment type="subcellular location">
    <subcellularLocation>
        <location evidence="1">Membrane</location>
        <topology evidence="1">Multi-pass membrane protein</topology>
    </subcellularLocation>
</comment>
<feature type="transmembrane region" description="Helical" evidence="6">
    <location>
        <begin position="131"/>
        <end position="148"/>
    </location>
</feature>
<evidence type="ECO:0000313" key="10">
    <source>
        <dbReference type="Proteomes" id="UP000755667"/>
    </source>
</evidence>
<evidence type="ECO:0000256" key="3">
    <source>
        <dbReference type="ARBA" id="ARBA00022692"/>
    </source>
</evidence>
<dbReference type="Pfam" id="PF00892">
    <property type="entry name" value="EamA"/>
    <property type="match status" value="2"/>
</dbReference>
<dbReference type="RefSeq" id="WP_138487579.1">
    <property type="nucleotide sequence ID" value="NZ_JAFBWU010000017.1"/>
</dbReference>
<dbReference type="InterPro" id="IPR037185">
    <property type="entry name" value="EmrE-like"/>
</dbReference>
<feature type="domain" description="EamA" evidence="7">
    <location>
        <begin position="14"/>
        <end position="147"/>
    </location>
</feature>
<evidence type="ECO:0000256" key="6">
    <source>
        <dbReference type="SAM" id="Phobius"/>
    </source>
</evidence>
<evidence type="ECO:0000256" key="4">
    <source>
        <dbReference type="ARBA" id="ARBA00022989"/>
    </source>
</evidence>
<sequence length="301" mass="32177">MTGTSGVVPSRPVLGILAMLLNTLTIPFMGVVIKRLAEMDVGTLEMLALRSWITLGLLLPMLFFYDNIRAVKAADIKAHVVHAGFAIFTMACFYYALRTLPLVTVTAINFTTPIFALVFARIIFGEKVAPLGWVALFVGFGGTLLVLRPDSSGIGFDSLVVLLGSATAAAMNLAVRRMPARSTNYAVLFYFSLGGAVVYGAVAAPVMTVPQPDELIWLLTLAAIALAVHTCTTVAYRVGSSMLIGALDYTRIIWAVLIGYVFLAEMPDALDGVGCLLIVLSGVIVLQLGTAKRPDRPIQAH</sequence>
<accession>A0A9Q2NZF2</accession>
<keyword evidence="3 6" id="KW-0812">Transmembrane</keyword>
<evidence type="ECO:0000256" key="5">
    <source>
        <dbReference type="ARBA" id="ARBA00023136"/>
    </source>
</evidence>
<evidence type="ECO:0000259" key="7">
    <source>
        <dbReference type="Pfam" id="PF00892"/>
    </source>
</evidence>
<keyword evidence="4 6" id="KW-1133">Transmembrane helix</keyword>
<name>A0A9Q2NZF2_9RHOB</name>
<keyword evidence="11" id="KW-1185">Reference proteome</keyword>
<feature type="transmembrane region" description="Helical" evidence="6">
    <location>
        <begin position="12"/>
        <end position="37"/>
    </location>
</feature>
<comment type="similarity">
    <text evidence="2">Belongs to the drug/metabolite transporter (DMT) superfamily. 10 TMS drug/metabolite exporter (DME) (TC 2.A.7.3) family.</text>
</comment>
<dbReference type="GO" id="GO:0016020">
    <property type="term" value="C:membrane"/>
    <property type="evidence" value="ECO:0007669"/>
    <property type="project" value="UniProtKB-SubCell"/>
</dbReference>
<evidence type="ECO:0000256" key="2">
    <source>
        <dbReference type="ARBA" id="ARBA00009853"/>
    </source>
</evidence>
<protein>
    <submittedName>
        <fullName evidence="8">DMT family transporter</fullName>
    </submittedName>
</protein>
<evidence type="ECO:0000313" key="11">
    <source>
        <dbReference type="Proteomes" id="UP000809440"/>
    </source>
</evidence>
<keyword evidence="5 6" id="KW-0472">Membrane</keyword>
<dbReference type="EMBL" id="JAFBXF010000017">
    <property type="protein sequence ID" value="MBM2419319.1"/>
    <property type="molecule type" value="Genomic_DNA"/>
</dbReference>
<dbReference type="PANTHER" id="PTHR22911:SF6">
    <property type="entry name" value="SOLUTE CARRIER FAMILY 35 MEMBER G1"/>
    <property type="match status" value="1"/>
</dbReference>
<dbReference type="Proteomes" id="UP000755667">
    <property type="component" value="Unassembled WGS sequence"/>
</dbReference>
<dbReference type="AlphaFoldDB" id="A0A9Q2NZF2"/>
<reference evidence="8 11" key="1">
    <citation type="submission" date="2021-01" db="EMBL/GenBank/DDBJ databases">
        <title>Diatom-associated Roseobacters Show Island Model of Population Structure.</title>
        <authorList>
            <person name="Qu L."/>
            <person name="Feng X."/>
            <person name="Chen Y."/>
            <person name="Li L."/>
            <person name="Wang X."/>
            <person name="Hu Z."/>
            <person name="Wang H."/>
            <person name="Luo H."/>
        </authorList>
    </citation>
    <scope>NUCLEOTIDE SEQUENCE</scope>
    <source>
        <strain evidence="9 11">CC28-63</strain>
        <strain evidence="8">CC28-69</strain>
    </source>
</reference>
<dbReference type="InterPro" id="IPR000620">
    <property type="entry name" value="EamA_dom"/>
</dbReference>
<comment type="caution">
    <text evidence="8">The sequence shown here is derived from an EMBL/GenBank/DDBJ whole genome shotgun (WGS) entry which is preliminary data.</text>
</comment>
<feature type="transmembrane region" description="Helical" evidence="6">
    <location>
        <begin position="187"/>
        <end position="209"/>
    </location>
</feature>
<feature type="transmembrane region" description="Helical" evidence="6">
    <location>
        <begin position="243"/>
        <end position="263"/>
    </location>
</feature>
<dbReference type="SUPFAM" id="SSF103481">
    <property type="entry name" value="Multidrug resistance efflux transporter EmrE"/>
    <property type="match status" value="2"/>
</dbReference>
<feature type="transmembrane region" description="Helical" evidence="6">
    <location>
        <begin position="103"/>
        <end position="124"/>
    </location>
</feature>
<dbReference type="PANTHER" id="PTHR22911">
    <property type="entry name" value="ACYL-MALONYL CONDENSING ENZYME-RELATED"/>
    <property type="match status" value="1"/>
</dbReference>
<feature type="transmembrane region" description="Helical" evidence="6">
    <location>
        <begin position="154"/>
        <end position="175"/>
    </location>
</feature>
<gene>
    <name evidence="8" type="ORF">JQX41_20190</name>
    <name evidence="9" type="ORF">JQX48_20210</name>
</gene>
<feature type="transmembrane region" description="Helical" evidence="6">
    <location>
        <begin position="269"/>
        <end position="289"/>
    </location>
</feature>